<sequence>MAPLITVHHPDEPTPTHDESDSAEDDNVVIAVVGSTGSGKSSFIKLFAGEGSVSKAAADNVDSDPLDVHPVEFFDDRIGRKVTLLDTPGFNSNGASDFEGIVTDTDVLKKITEFCITQFDFEKKLDGLIYLHSLDDPNPDSSCAVLTDKSLKMVKTLCRTGTFENVVVLMTFCDGEKDLSTGADGEVELLCSTFGQELAQGGAVFRRHDRTVPAARMVLEHILTSNAQNSNEIAEKKESPEDIPANKAEVDLLIAQYEAQITMMQAELEKLKKNNGQLEAKMQREREEHARQEREWKKKYDEQNEAHKLELKRMQDEFKVKEDRRQQEDSEKLAMEAKLQRENHARAKKEQEMGWDSDIVFTKARDGFQQMLDTKKKPLMNVNDLIAQWTKDPTVKVYTTH</sequence>
<keyword evidence="1" id="KW-0175">Coiled coil</keyword>
<dbReference type="CDD" id="cd00882">
    <property type="entry name" value="Ras_like_GTPase"/>
    <property type="match status" value="1"/>
</dbReference>
<dbReference type="InterPro" id="IPR027417">
    <property type="entry name" value="P-loop_NTPase"/>
</dbReference>
<dbReference type="GO" id="GO:0005525">
    <property type="term" value="F:GTP binding"/>
    <property type="evidence" value="ECO:0007669"/>
    <property type="project" value="InterPro"/>
</dbReference>
<keyword evidence="5" id="KW-1185">Reference proteome</keyword>
<dbReference type="AlphaFoldDB" id="A0A0D0B741"/>
<evidence type="ECO:0000259" key="3">
    <source>
        <dbReference type="Pfam" id="PF01926"/>
    </source>
</evidence>
<accession>A0A0D0B741</accession>
<dbReference type="Gene3D" id="3.40.50.300">
    <property type="entry name" value="P-loop containing nucleotide triphosphate hydrolases"/>
    <property type="match status" value="1"/>
</dbReference>
<proteinExistence type="predicted"/>
<dbReference type="EMBL" id="KN834780">
    <property type="protein sequence ID" value="KIK59285.1"/>
    <property type="molecule type" value="Genomic_DNA"/>
</dbReference>
<name>A0A0D0B741_9AGAR</name>
<feature type="coiled-coil region" evidence="1">
    <location>
        <begin position="254"/>
        <end position="352"/>
    </location>
</feature>
<feature type="compositionally biased region" description="Basic and acidic residues" evidence="2">
    <location>
        <begin position="8"/>
        <end position="20"/>
    </location>
</feature>
<dbReference type="Proteomes" id="UP000053593">
    <property type="component" value="Unassembled WGS sequence"/>
</dbReference>
<evidence type="ECO:0000256" key="1">
    <source>
        <dbReference type="SAM" id="Coils"/>
    </source>
</evidence>
<organism evidence="4 5">
    <name type="scientific">Collybiopsis luxurians FD-317 M1</name>
    <dbReference type="NCBI Taxonomy" id="944289"/>
    <lineage>
        <taxon>Eukaryota</taxon>
        <taxon>Fungi</taxon>
        <taxon>Dikarya</taxon>
        <taxon>Basidiomycota</taxon>
        <taxon>Agaricomycotina</taxon>
        <taxon>Agaricomycetes</taxon>
        <taxon>Agaricomycetidae</taxon>
        <taxon>Agaricales</taxon>
        <taxon>Marasmiineae</taxon>
        <taxon>Omphalotaceae</taxon>
        <taxon>Collybiopsis</taxon>
        <taxon>Collybiopsis luxurians</taxon>
    </lineage>
</organism>
<feature type="region of interest" description="Disordered" evidence="2">
    <location>
        <begin position="1"/>
        <end position="25"/>
    </location>
</feature>
<reference evidence="4 5" key="1">
    <citation type="submission" date="2014-04" db="EMBL/GenBank/DDBJ databases">
        <title>Evolutionary Origins and Diversification of the Mycorrhizal Mutualists.</title>
        <authorList>
            <consortium name="DOE Joint Genome Institute"/>
            <consortium name="Mycorrhizal Genomics Consortium"/>
            <person name="Kohler A."/>
            <person name="Kuo A."/>
            <person name="Nagy L.G."/>
            <person name="Floudas D."/>
            <person name="Copeland A."/>
            <person name="Barry K.W."/>
            <person name="Cichocki N."/>
            <person name="Veneault-Fourrey C."/>
            <person name="LaButti K."/>
            <person name="Lindquist E.A."/>
            <person name="Lipzen A."/>
            <person name="Lundell T."/>
            <person name="Morin E."/>
            <person name="Murat C."/>
            <person name="Riley R."/>
            <person name="Ohm R."/>
            <person name="Sun H."/>
            <person name="Tunlid A."/>
            <person name="Henrissat B."/>
            <person name="Grigoriev I.V."/>
            <person name="Hibbett D.S."/>
            <person name="Martin F."/>
        </authorList>
    </citation>
    <scope>NUCLEOTIDE SEQUENCE [LARGE SCALE GENOMIC DNA]</scope>
    <source>
        <strain evidence="4 5">FD-317 M1</strain>
    </source>
</reference>
<protein>
    <recommendedName>
        <fullName evidence="3">G domain-containing protein</fullName>
    </recommendedName>
</protein>
<evidence type="ECO:0000313" key="5">
    <source>
        <dbReference type="Proteomes" id="UP000053593"/>
    </source>
</evidence>
<dbReference type="OrthoDB" id="3255035at2759"/>
<evidence type="ECO:0000313" key="4">
    <source>
        <dbReference type="EMBL" id="KIK59285.1"/>
    </source>
</evidence>
<evidence type="ECO:0000256" key="2">
    <source>
        <dbReference type="SAM" id="MobiDB-lite"/>
    </source>
</evidence>
<dbReference type="SUPFAM" id="SSF52540">
    <property type="entry name" value="P-loop containing nucleoside triphosphate hydrolases"/>
    <property type="match status" value="1"/>
</dbReference>
<feature type="domain" description="G" evidence="3">
    <location>
        <begin position="30"/>
        <end position="120"/>
    </location>
</feature>
<gene>
    <name evidence="4" type="ORF">GYMLUDRAFT_245360</name>
</gene>
<dbReference type="Pfam" id="PF01926">
    <property type="entry name" value="MMR_HSR1"/>
    <property type="match status" value="1"/>
</dbReference>
<dbReference type="InterPro" id="IPR006073">
    <property type="entry name" value="GTP-bd"/>
</dbReference>
<dbReference type="HOGENOM" id="CLU_018003_1_0_1"/>